<evidence type="ECO:0000256" key="1">
    <source>
        <dbReference type="SAM" id="Coils"/>
    </source>
</evidence>
<feature type="region of interest" description="Disordered" evidence="2">
    <location>
        <begin position="199"/>
        <end position="222"/>
    </location>
</feature>
<dbReference type="AlphaFoldDB" id="B4LN75"/>
<dbReference type="PhylomeDB" id="B4LN75"/>
<keyword evidence="3" id="KW-0732">Signal</keyword>
<accession>B4LN75</accession>
<organism evidence="4 5">
    <name type="scientific">Drosophila virilis</name>
    <name type="common">Fruit fly</name>
    <dbReference type="NCBI Taxonomy" id="7244"/>
    <lineage>
        <taxon>Eukaryota</taxon>
        <taxon>Metazoa</taxon>
        <taxon>Ecdysozoa</taxon>
        <taxon>Arthropoda</taxon>
        <taxon>Hexapoda</taxon>
        <taxon>Insecta</taxon>
        <taxon>Pterygota</taxon>
        <taxon>Neoptera</taxon>
        <taxon>Endopterygota</taxon>
        <taxon>Diptera</taxon>
        <taxon>Brachycera</taxon>
        <taxon>Muscomorpha</taxon>
        <taxon>Ephydroidea</taxon>
        <taxon>Drosophilidae</taxon>
        <taxon>Drosophila</taxon>
    </lineage>
</organism>
<evidence type="ECO:0000313" key="5">
    <source>
        <dbReference type="Proteomes" id="UP000008792"/>
    </source>
</evidence>
<feature type="coiled-coil region" evidence="1">
    <location>
        <begin position="338"/>
        <end position="421"/>
    </location>
</feature>
<dbReference type="Proteomes" id="UP000008792">
    <property type="component" value="Unassembled WGS sequence"/>
</dbReference>
<name>B4LN75_DROVI</name>
<evidence type="ECO:0000313" key="4">
    <source>
        <dbReference type="EMBL" id="EDW60079.1"/>
    </source>
</evidence>
<feature type="signal peptide" evidence="3">
    <location>
        <begin position="1"/>
        <end position="15"/>
    </location>
</feature>
<gene>
    <name evidence="4" type="primary">Dvir\GJ21286</name>
    <name evidence="4" type="ORF">Dvir_GJ21286</name>
</gene>
<dbReference type="KEGG" id="dvi:6625456"/>
<feature type="chain" id="PRO_5012384122" evidence="3">
    <location>
        <begin position="16"/>
        <end position="611"/>
    </location>
</feature>
<feature type="region of interest" description="Disordered" evidence="2">
    <location>
        <begin position="468"/>
        <end position="487"/>
    </location>
</feature>
<evidence type="ECO:0000256" key="3">
    <source>
        <dbReference type="SAM" id="SignalP"/>
    </source>
</evidence>
<dbReference type="InParanoid" id="B4LN75"/>
<keyword evidence="5" id="KW-1185">Reference proteome</keyword>
<evidence type="ECO:0000256" key="2">
    <source>
        <dbReference type="SAM" id="MobiDB-lite"/>
    </source>
</evidence>
<dbReference type="HOGENOM" id="CLU_426589_0_0_1"/>
<keyword evidence="1" id="KW-0175">Coiled coil</keyword>
<protein>
    <submittedName>
        <fullName evidence="4">Uncharacterized protein</fullName>
    </submittedName>
</protein>
<dbReference type="EMBL" id="CH940648">
    <property type="protein sequence ID" value="EDW60079.1"/>
    <property type="molecule type" value="Genomic_DNA"/>
</dbReference>
<dbReference type="OMA" id="WCEQRYN"/>
<reference evidence="4 5" key="1">
    <citation type="journal article" date="2007" name="Nature">
        <title>Evolution of genes and genomes on the Drosophila phylogeny.</title>
        <authorList>
            <consortium name="Drosophila 12 Genomes Consortium"/>
            <person name="Clark A.G."/>
            <person name="Eisen M.B."/>
            <person name="Smith D.R."/>
            <person name="Bergman C.M."/>
            <person name="Oliver B."/>
            <person name="Markow T.A."/>
            <person name="Kaufman T.C."/>
            <person name="Kellis M."/>
            <person name="Gelbart W."/>
            <person name="Iyer V.N."/>
            <person name="Pollard D.A."/>
            <person name="Sackton T.B."/>
            <person name="Larracuente A.M."/>
            <person name="Singh N.D."/>
            <person name="Abad J.P."/>
            <person name="Abt D.N."/>
            <person name="Adryan B."/>
            <person name="Aguade M."/>
            <person name="Akashi H."/>
            <person name="Anderson W.W."/>
            <person name="Aquadro C.F."/>
            <person name="Ardell D.H."/>
            <person name="Arguello R."/>
            <person name="Artieri C.G."/>
            <person name="Barbash D.A."/>
            <person name="Barker D."/>
            <person name="Barsanti P."/>
            <person name="Batterham P."/>
            <person name="Batzoglou S."/>
            <person name="Begun D."/>
            <person name="Bhutkar A."/>
            <person name="Blanco E."/>
            <person name="Bosak S.A."/>
            <person name="Bradley R.K."/>
            <person name="Brand A.D."/>
            <person name="Brent M.R."/>
            <person name="Brooks A.N."/>
            <person name="Brown R.H."/>
            <person name="Butlin R.K."/>
            <person name="Caggese C."/>
            <person name="Calvi B.R."/>
            <person name="Bernardo de Carvalho A."/>
            <person name="Caspi A."/>
            <person name="Castrezana S."/>
            <person name="Celniker S.E."/>
            <person name="Chang J.L."/>
            <person name="Chapple C."/>
            <person name="Chatterji S."/>
            <person name="Chinwalla A."/>
            <person name="Civetta A."/>
            <person name="Clifton S.W."/>
            <person name="Comeron J.M."/>
            <person name="Costello J.C."/>
            <person name="Coyne J.A."/>
            <person name="Daub J."/>
            <person name="David R.G."/>
            <person name="Delcher A.L."/>
            <person name="Delehaunty K."/>
            <person name="Do C.B."/>
            <person name="Ebling H."/>
            <person name="Edwards K."/>
            <person name="Eickbush T."/>
            <person name="Evans J.D."/>
            <person name="Filipski A."/>
            <person name="Findeiss S."/>
            <person name="Freyhult E."/>
            <person name="Fulton L."/>
            <person name="Fulton R."/>
            <person name="Garcia A.C."/>
            <person name="Gardiner A."/>
            <person name="Garfield D.A."/>
            <person name="Garvin B.E."/>
            <person name="Gibson G."/>
            <person name="Gilbert D."/>
            <person name="Gnerre S."/>
            <person name="Godfrey J."/>
            <person name="Good R."/>
            <person name="Gotea V."/>
            <person name="Gravely B."/>
            <person name="Greenberg A.J."/>
            <person name="Griffiths-Jones S."/>
            <person name="Gross S."/>
            <person name="Guigo R."/>
            <person name="Gustafson E.A."/>
            <person name="Haerty W."/>
            <person name="Hahn M.W."/>
            <person name="Halligan D.L."/>
            <person name="Halpern A.L."/>
            <person name="Halter G.M."/>
            <person name="Han M.V."/>
            <person name="Heger A."/>
            <person name="Hillier L."/>
            <person name="Hinrichs A.S."/>
            <person name="Holmes I."/>
            <person name="Hoskins R.A."/>
            <person name="Hubisz M.J."/>
            <person name="Hultmark D."/>
            <person name="Huntley M.A."/>
            <person name="Jaffe D.B."/>
            <person name="Jagadeeshan S."/>
            <person name="Jeck W.R."/>
            <person name="Johnson J."/>
            <person name="Jones C.D."/>
            <person name="Jordan W.C."/>
            <person name="Karpen G.H."/>
            <person name="Kataoka E."/>
            <person name="Keightley P.D."/>
            <person name="Kheradpour P."/>
            <person name="Kirkness E.F."/>
            <person name="Koerich L.B."/>
            <person name="Kristiansen K."/>
            <person name="Kudrna D."/>
            <person name="Kulathinal R.J."/>
            <person name="Kumar S."/>
            <person name="Kwok R."/>
            <person name="Lander E."/>
            <person name="Langley C.H."/>
            <person name="Lapoint R."/>
            <person name="Lazzaro B.P."/>
            <person name="Lee S.J."/>
            <person name="Levesque L."/>
            <person name="Li R."/>
            <person name="Lin C.F."/>
            <person name="Lin M.F."/>
            <person name="Lindblad-Toh K."/>
            <person name="Llopart A."/>
            <person name="Long M."/>
            <person name="Low L."/>
            <person name="Lozovsky E."/>
            <person name="Lu J."/>
            <person name="Luo M."/>
            <person name="Machado C.A."/>
            <person name="Makalowski W."/>
            <person name="Marzo M."/>
            <person name="Matsuda M."/>
            <person name="Matzkin L."/>
            <person name="McAllister B."/>
            <person name="McBride C.S."/>
            <person name="McKernan B."/>
            <person name="McKernan K."/>
            <person name="Mendez-Lago M."/>
            <person name="Minx P."/>
            <person name="Mollenhauer M.U."/>
            <person name="Montooth K."/>
            <person name="Mount S.M."/>
            <person name="Mu X."/>
            <person name="Myers E."/>
            <person name="Negre B."/>
            <person name="Newfeld S."/>
            <person name="Nielsen R."/>
            <person name="Noor M.A."/>
            <person name="O'Grady P."/>
            <person name="Pachter L."/>
            <person name="Papaceit M."/>
            <person name="Parisi M.J."/>
            <person name="Parisi M."/>
            <person name="Parts L."/>
            <person name="Pedersen J.S."/>
            <person name="Pesole G."/>
            <person name="Phillippy A.M."/>
            <person name="Ponting C.P."/>
            <person name="Pop M."/>
            <person name="Porcelli D."/>
            <person name="Powell J.R."/>
            <person name="Prohaska S."/>
            <person name="Pruitt K."/>
            <person name="Puig M."/>
            <person name="Quesneville H."/>
            <person name="Ram K.R."/>
            <person name="Rand D."/>
            <person name="Rasmussen M.D."/>
            <person name="Reed L.K."/>
            <person name="Reenan R."/>
            <person name="Reily A."/>
            <person name="Remington K.A."/>
            <person name="Rieger T.T."/>
            <person name="Ritchie M.G."/>
            <person name="Robin C."/>
            <person name="Rogers Y.H."/>
            <person name="Rohde C."/>
            <person name="Rozas J."/>
            <person name="Rubenfield M.J."/>
            <person name="Ruiz A."/>
            <person name="Russo S."/>
            <person name="Salzberg S.L."/>
            <person name="Sanchez-Gracia A."/>
            <person name="Saranga D.J."/>
            <person name="Sato H."/>
            <person name="Schaeffer S.W."/>
            <person name="Schatz M.C."/>
            <person name="Schlenke T."/>
            <person name="Schwartz R."/>
            <person name="Segarra C."/>
            <person name="Singh R.S."/>
            <person name="Sirot L."/>
            <person name="Sirota M."/>
            <person name="Sisneros N.B."/>
            <person name="Smith C.D."/>
            <person name="Smith T.F."/>
            <person name="Spieth J."/>
            <person name="Stage D.E."/>
            <person name="Stark A."/>
            <person name="Stephan W."/>
            <person name="Strausberg R.L."/>
            <person name="Strempel S."/>
            <person name="Sturgill D."/>
            <person name="Sutton G."/>
            <person name="Sutton G.G."/>
            <person name="Tao W."/>
            <person name="Teichmann S."/>
            <person name="Tobari Y.N."/>
            <person name="Tomimura Y."/>
            <person name="Tsolas J.M."/>
            <person name="Valente V.L."/>
            <person name="Venter E."/>
            <person name="Venter J.C."/>
            <person name="Vicario S."/>
            <person name="Vieira F.G."/>
            <person name="Vilella A.J."/>
            <person name="Villasante A."/>
            <person name="Walenz B."/>
            <person name="Wang J."/>
            <person name="Wasserman M."/>
            <person name="Watts T."/>
            <person name="Wilson D."/>
            <person name="Wilson R.K."/>
            <person name="Wing R.A."/>
            <person name="Wolfner M.F."/>
            <person name="Wong A."/>
            <person name="Wong G.K."/>
            <person name="Wu C.I."/>
            <person name="Wu G."/>
            <person name="Yamamoto D."/>
            <person name="Yang H.P."/>
            <person name="Yang S.P."/>
            <person name="Yorke J.A."/>
            <person name="Yoshida K."/>
            <person name="Zdobnov E."/>
            <person name="Zhang P."/>
            <person name="Zhang Y."/>
            <person name="Zimin A.V."/>
            <person name="Baldwin J."/>
            <person name="Abdouelleil A."/>
            <person name="Abdulkadir J."/>
            <person name="Abebe A."/>
            <person name="Abera B."/>
            <person name="Abreu J."/>
            <person name="Acer S.C."/>
            <person name="Aftuck L."/>
            <person name="Alexander A."/>
            <person name="An P."/>
            <person name="Anderson E."/>
            <person name="Anderson S."/>
            <person name="Arachi H."/>
            <person name="Azer M."/>
            <person name="Bachantsang P."/>
            <person name="Barry A."/>
            <person name="Bayul T."/>
            <person name="Berlin A."/>
            <person name="Bessette D."/>
            <person name="Bloom T."/>
            <person name="Blye J."/>
            <person name="Boguslavskiy L."/>
            <person name="Bonnet C."/>
            <person name="Boukhgalter B."/>
            <person name="Bourzgui I."/>
            <person name="Brown A."/>
            <person name="Cahill P."/>
            <person name="Channer S."/>
            <person name="Cheshatsang Y."/>
            <person name="Chuda L."/>
            <person name="Citroen M."/>
            <person name="Collymore A."/>
            <person name="Cooke P."/>
            <person name="Costello M."/>
            <person name="D'Aco K."/>
            <person name="Daza R."/>
            <person name="De Haan G."/>
            <person name="DeGray S."/>
            <person name="DeMaso C."/>
            <person name="Dhargay N."/>
            <person name="Dooley K."/>
            <person name="Dooley E."/>
            <person name="Doricent M."/>
            <person name="Dorje P."/>
            <person name="Dorjee K."/>
            <person name="Dupes A."/>
            <person name="Elong R."/>
            <person name="Falk J."/>
            <person name="Farina A."/>
            <person name="Faro S."/>
            <person name="Ferguson D."/>
            <person name="Fisher S."/>
            <person name="Foley C.D."/>
            <person name="Franke A."/>
            <person name="Friedrich D."/>
            <person name="Gadbois L."/>
            <person name="Gearin G."/>
            <person name="Gearin C.R."/>
            <person name="Giannoukos G."/>
            <person name="Goode T."/>
            <person name="Graham J."/>
            <person name="Grandbois E."/>
            <person name="Grewal S."/>
            <person name="Gyaltsen K."/>
            <person name="Hafez N."/>
            <person name="Hagos B."/>
            <person name="Hall J."/>
            <person name="Henson C."/>
            <person name="Hollinger A."/>
            <person name="Honan T."/>
            <person name="Huard M.D."/>
            <person name="Hughes L."/>
            <person name="Hurhula B."/>
            <person name="Husby M.E."/>
            <person name="Kamat A."/>
            <person name="Kanga B."/>
            <person name="Kashin S."/>
            <person name="Khazanovich D."/>
            <person name="Kisner P."/>
            <person name="Lance K."/>
            <person name="Lara M."/>
            <person name="Lee W."/>
            <person name="Lennon N."/>
            <person name="Letendre F."/>
            <person name="LeVine R."/>
            <person name="Lipovsky A."/>
            <person name="Liu X."/>
            <person name="Liu J."/>
            <person name="Liu S."/>
            <person name="Lokyitsang T."/>
            <person name="Lokyitsang Y."/>
            <person name="Lubonja R."/>
            <person name="Lui A."/>
            <person name="MacDonald P."/>
            <person name="Magnisalis V."/>
            <person name="Maru K."/>
            <person name="Matthews C."/>
            <person name="McCusker W."/>
            <person name="McDonough S."/>
            <person name="Mehta T."/>
            <person name="Meldrim J."/>
            <person name="Meneus L."/>
            <person name="Mihai O."/>
            <person name="Mihalev A."/>
            <person name="Mihova T."/>
            <person name="Mittelman R."/>
            <person name="Mlenga V."/>
            <person name="Montmayeur A."/>
            <person name="Mulrain L."/>
            <person name="Navidi A."/>
            <person name="Naylor J."/>
            <person name="Negash T."/>
            <person name="Nguyen T."/>
            <person name="Nguyen N."/>
            <person name="Nicol R."/>
            <person name="Norbu C."/>
            <person name="Norbu N."/>
            <person name="Novod N."/>
            <person name="O'Neill B."/>
            <person name="Osman S."/>
            <person name="Markiewicz E."/>
            <person name="Oyono O.L."/>
            <person name="Patti C."/>
            <person name="Phunkhang P."/>
            <person name="Pierre F."/>
            <person name="Priest M."/>
            <person name="Raghuraman S."/>
            <person name="Rege F."/>
            <person name="Reyes R."/>
            <person name="Rise C."/>
            <person name="Rogov P."/>
            <person name="Ross K."/>
            <person name="Ryan E."/>
            <person name="Settipalli S."/>
            <person name="Shea T."/>
            <person name="Sherpa N."/>
            <person name="Shi L."/>
            <person name="Shih D."/>
            <person name="Sparrow T."/>
            <person name="Spaulding J."/>
            <person name="Stalker J."/>
            <person name="Stange-Thomann N."/>
            <person name="Stavropoulos S."/>
            <person name="Stone C."/>
            <person name="Strader C."/>
            <person name="Tesfaye S."/>
            <person name="Thomson T."/>
            <person name="Thoulutsang Y."/>
            <person name="Thoulutsang D."/>
            <person name="Topham K."/>
            <person name="Topping I."/>
            <person name="Tsamla T."/>
            <person name="Vassiliev H."/>
            <person name="Vo A."/>
            <person name="Wangchuk T."/>
            <person name="Wangdi T."/>
            <person name="Weiand M."/>
            <person name="Wilkinson J."/>
            <person name="Wilson A."/>
            <person name="Yadav S."/>
            <person name="Young G."/>
            <person name="Yu Q."/>
            <person name="Zembek L."/>
            <person name="Zhong D."/>
            <person name="Zimmer A."/>
            <person name="Zwirko Z."/>
            <person name="Jaffe D.B."/>
            <person name="Alvarez P."/>
            <person name="Brockman W."/>
            <person name="Butler J."/>
            <person name="Chin C."/>
            <person name="Gnerre S."/>
            <person name="Grabherr M."/>
            <person name="Kleber M."/>
            <person name="Mauceli E."/>
            <person name="MacCallum I."/>
        </authorList>
    </citation>
    <scope>NUCLEOTIDE SEQUENCE [LARGE SCALE GENOMIC DNA]</scope>
    <source>
        <strain evidence="5">Tucson 15010-1051.87</strain>
    </source>
</reference>
<proteinExistence type="predicted"/>
<feature type="coiled-coil region" evidence="1">
    <location>
        <begin position="226"/>
        <end position="260"/>
    </location>
</feature>
<dbReference type="eggNOG" id="ENOG502STME">
    <property type="taxonomic scope" value="Eukaryota"/>
</dbReference>
<dbReference type="OrthoDB" id="8052761at2759"/>
<sequence length="611" mass="69372">MRLLLLSLLALGAHAHSIGYRNNLLAYAPARGEFPVQSQLAQGYMRYLDTTGAERLIAFNYPEPLYGIRSIDQQVKVQDQLEQQQQHLALFRAWCEQRYNALRTELERLRAEGKQPSANMLAQYEPLEQIIKTNAFDAVPGLSPEVQRARDEHLRIWNEARLQVLQAESTVPQAEPSKDAVIQLKSVQTKIPMPVAASWEQQPQLKQSEPQSQAALETPQPVQETAEVLRAREEHLKRYNEALQQQLQPAEQQIQEQLVKTRPVQPIEQQQQAPQPVEETPEVKRAREEHLKQYNEVILRQAAEAQAQPQQEYIATPSLPQAALKAAIPNSAGYVQSIKLHDQQIQQLSQAKLTAEDKVADISDKIRYEERDRDAERELEQERREELRLLELERQRELQRLMEEQRLLDAERLALQQQEQQRIESERLEESQRLQAERLELQQQLKIANTFESTPVEQPSSSLKFIAQPAAPAQQQSQPAQPQHIAQQQQVQNGFFLRIQSGQPSQPISPSAPISESYVLAEHAHNPFLVRYVQQPQALVKTISNAQLSANSISSSASASTATSSAATIKSSTGLSELEQATREHLKAHEIALEQLRLANLKNSNLIPCTH</sequence>